<name>A0ABS9KZ86_9BACT</name>
<evidence type="ECO:0000313" key="9">
    <source>
        <dbReference type="Proteomes" id="UP001165367"/>
    </source>
</evidence>
<dbReference type="Pfam" id="PF07980">
    <property type="entry name" value="SusD_RagB"/>
    <property type="match status" value="1"/>
</dbReference>
<feature type="domain" description="RagB/SusD" evidence="6">
    <location>
        <begin position="342"/>
        <end position="422"/>
    </location>
</feature>
<dbReference type="Proteomes" id="UP001165367">
    <property type="component" value="Unassembled WGS sequence"/>
</dbReference>
<evidence type="ECO:0000259" key="6">
    <source>
        <dbReference type="Pfam" id="PF07980"/>
    </source>
</evidence>
<gene>
    <name evidence="8" type="ORF">LZZ85_25310</name>
</gene>
<keyword evidence="4" id="KW-0472">Membrane</keyword>
<dbReference type="InterPro" id="IPR011990">
    <property type="entry name" value="TPR-like_helical_dom_sf"/>
</dbReference>
<organism evidence="8 9">
    <name type="scientific">Terrimonas ginsenosidimutans</name>
    <dbReference type="NCBI Taxonomy" id="2908004"/>
    <lineage>
        <taxon>Bacteria</taxon>
        <taxon>Pseudomonadati</taxon>
        <taxon>Bacteroidota</taxon>
        <taxon>Chitinophagia</taxon>
        <taxon>Chitinophagales</taxon>
        <taxon>Chitinophagaceae</taxon>
        <taxon>Terrimonas</taxon>
    </lineage>
</organism>
<reference evidence="8" key="1">
    <citation type="submission" date="2022-01" db="EMBL/GenBank/DDBJ databases">
        <authorList>
            <person name="Jo J.-H."/>
            <person name="Im W.-T."/>
        </authorList>
    </citation>
    <scope>NUCLEOTIDE SEQUENCE</scope>
    <source>
        <strain evidence="8">NA20</strain>
    </source>
</reference>
<dbReference type="InterPro" id="IPR033985">
    <property type="entry name" value="SusD-like_N"/>
</dbReference>
<comment type="subcellular location">
    <subcellularLocation>
        <location evidence="1">Cell outer membrane</location>
    </subcellularLocation>
</comment>
<feature type="domain" description="SusD-like N-terminal" evidence="7">
    <location>
        <begin position="93"/>
        <end position="231"/>
    </location>
</feature>
<dbReference type="InterPro" id="IPR012944">
    <property type="entry name" value="SusD_RagB_dom"/>
</dbReference>
<dbReference type="EMBL" id="JAKLTR010000023">
    <property type="protein sequence ID" value="MCG2617644.1"/>
    <property type="molecule type" value="Genomic_DNA"/>
</dbReference>
<dbReference type="Gene3D" id="1.25.40.390">
    <property type="match status" value="1"/>
</dbReference>
<keyword evidence="5" id="KW-0998">Cell outer membrane</keyword>
<keyword evidence="9" id="KW-1185">Reference proteome</keyword>
<evidence type="ECO:0000313" key="8">
    <source>
        <dbReference type="EMBL" id="MCG2617644.1"/>
    </source>
</evidence>
<dbReference type="PROSITE" id="PS51257">
    <property type="entry name" value="PROKAR_LIPOPROTEIN"/>
    <property type="match status" value="1"/>
</dbReference>
<evidence type="ECO:0000256" key="5">
    <source>
        <dbReference type="ARBA" id="ARBA00023237"/>
    </source>
</evidence>
<evidence type="ECO:0000256" key="3">
    <source>
        <dbReference type="ARBA" id="ARBA00022729"/>
    </source>
</evidence>
<dbReference type="Pfam" id="PF14322">
    <property type="entry name" value="SusD-like_3"/>
    <property type="match status" value="1"/>
</dbReference>
<sequence>MKKALLYTTTFILAAGIFSCGKKLDLVNPQSIDAGVIFTTDSRVKGVLVGTYAVAGSSSLLGGDAIWMSELMASDGELNWVGTFPDPKQIWGKVILVNNSYVRANYQQSYITIFNCNNILANLSVVNTADKARVEGEAKFLRGLAYFNLITFFGEKPYSFGNTALKGVPLVLDPRPADPLSIDNFVERATIEQVYTQIIKDFTEAETLLPAKNGFYANKPSASLALARVYLQQGKFAEARDAANRCIGTATTNGFALVGDYEDEFNTDVNTTEDLFSMQVNTQGGSNSCFTFFSTTTYGARDGDIQVTDKHLAKYAPNDLRLDLFFEEVNTFYCGKWRDAYKNVKVLRLAEAYLIRAEGNVRLGTAVGATVSSDLHQTRGRAGLLPLAAPTLSDVLAEREKELAFEGQGLLDVKRLKLTTDALPYDDNKMVFPIPQRETNLYNVGQNPGYF</sequence>
<keyword evidence="3" id="KW-0732">Signal</keyword>
<dbReference type="SUPFAM" id="SSF48452">
    <property type="entry name" value="TPR-like"/>
    <property type="match status" value="1"/>
</dbReference>
<proteinExistence type="inferred from homology"/>
<evidence type="ECO:0000256" key="4">
    <source>
        <dbReference type="ARBA" id="ARBA00023136"/>
    </source>
</evidence>
<comment type="caution">
    <text evidence="8">The sequence shown here is derived from an EMBL/GenBank/DDBJ whole genome shotgun (WGS) entry which is preliminary data.</text>
</comment>
<evidence type="ECO:0000256" key="1">
    <source>
        <dbReference type="ARBA" id="ARBA00004442"/>
    </source>
</evidence>
<accession>A0ABS9KZ86</accession>
<dbReference type="RefSeq" id="WP_237876443.1">
    <property type="nucleotide sequence ID" value="NZ_JAKLTR010000023.1"/>
</dbReference>
<evidence type="ECO:0000256" key="2">
    <source>
        <dbReference type="ARBA" id="ARBA00006275"/>
    </source>
</evidence>
<evidence type="ECO:0000259" key="7">
    <source>
        <dbReference type="Pfam" id="PF14322"/>
    </source>
</evidence>
<comment type="similarity">
    <text evidence="2">Belongs to the SusD family.</text>
</comment>
<protein>
    <submittedName>
        <fullName evidence="8">RagB/SusD family nutrient uptake outer membrane protein</fullName>
    </submittedName>
</protein>